<keyword evidence="3" id="KW-1185">Reference proteome</keyword>
<feature type="region of interest" description="Disordered" evidence="1">
    <location>
        <begin position="1"/>
        <end position="20"/>
    </location>
</feature>
<comment type="caution">
    <text evidence="2">The sequence shown here is derived from an EMBL/GenBank/DDBJ whole genome shotgun (WGS) entry which is preliminary data.</text>
</comment>
<organism evidence="2 3">
    <name type="scientific">Streptomyces vastus</name>
    <dbReference type="NCBI Taxonomy" id="285451"/>
    <lineage>
        <taxon>Bacteria</taxon>
        <taxon>Bacillati</taxon>
        <taxon>Actinomycetota</taxon>
        <taxon>Actinomycetes</taxon>
        <taxon>Kitasatosporales</taxon>
        <taxon>Streptomycetaceae</taxon>
        <taxon>Streptomyces</taxon>
    </lineage>
</organism>
<dbReference type="EMBL" id="BAAASJ010000039">
    <property type="protein sequence ID" value="GAA2639937.1"/>
    <property type="molecule type" value="Genomic_DNA"/>
</dbReference>
<evidence type="ECO:0000313" key="3">
    <source>
        <dbReference type="Proteomes" id="UP001500151"/>
    </source>
</evidence>
<evidence type="ECO:0008006" key="4">
    <source>
        <dbReference type="Google" id="ProtNLM"/>
    </source>
</evidence>
<proteinExistence type="predicted"/>
<dbReference type="Proteomes" id="UP001500151">
    <property type="component" value="Unassembled WGS sequence"/>
</dbReference>
<evidence type="ECO:0000313" key="2">
    <source>
        <dbReference type="EMBL" id="GAA2639937.1"/>
    </source>
</evidence>
<feature type="region of interest" description="Disordered" evidence="1">
    <location>
        <begin position="112"/>
        <end position="142"/>
    </location>
</feature>
<protein>
    <recommendedName>
        <fullName evidence="4">CopG family transcriptional regulator</fullName>
    </recommendedName>
</protein>
<feature type="compositionally biased region" description="Basic and acidic residues" evidence="1">
    <location>
        <begin position="121"/>
        <end position="142"/>
    </location>
</feature>
<sequence>MRSEIPAPGTPRAGREANRNDLLLPLPLSCYPDVMDSTEQYGKGEAPAQKVSVSMPADRIAAVKERVGSRGFSAYVSAAVERQIQRDLIAELLEANEAESGPITRDMRDRAAQAIQAARALTERDGARSDETGEEWHGRKAS</sequence>
<evidence type="ECO:0000256" key="1">
    <source>
        <dbReference type="SAM" id="MobiDB-lite"/>
    </source>
</evidence>
<reference evidence="2 3" key="1">
    <citation type="journal article" date="2019" name="Int. J. Syst. Evol. Microbiol.">
        <title>The Global Catalogue of Microorganisms (GCM) 10K type strain sequencing project: providing services to taxonomists for standard genome sequencing and annotation.</title>
        <authorList>
            <consortium name="The Broad Institute Genomics Platform"/>
            <consortium name="The Broad Institute Genome Sequencing Center for Infectious Disease"/>
            <person name="Wu L."/>
            <person name="Ma J."/>
        </authorList>
    </citation>
    <scope>NUCLEOTIDE SEQUENCE [LARGE SCALE GENOMIC DNA]</scope>
    <source>
        <strain evidence="2 3">JCM 4524</strain>
    </source>
</reference>
<gene>
    <name evidence="2" type="ORF">GCM10010307_39640</name>
</gene>
<name>A0ABN3R0I8_9ACTN</name>
<accession>A0ABN3R0I8</accession>